<evidence type="ECO:0000313" key="3">
    <source>
        <dbReference type="Proteomes" id="UP000515153"/>
    </source>
</evidence>
<feature type="compositionally biased region" description="Polar residues" evidence="1">
    <location>
        <begin position="424"/>
        <end position="436"/>
    </location>
</feature>
<proteinExistence type="predicted"/>
<feature type="compositionally biased region" description="Basic and acidic residues" evidence="1">
    <location>
        <begin position="234"/>
        <end position="248"/>
    </location>
</feature>
<organism evidence="3 4">
    <name type="scientific">Pyricularia grisea</name>
    <name type="common">Crabgrass-specific blast fungus</name>
    <name type="synonym">Magnaporthe grisea</name>
    <dbReference type="NCBI Taxonomy" id="148305"/>
    <lineage>
        <taxon>Eukaryota</taxon>
        <taxon>Fungi</taxon>
        <taxon>Dikarya</taxon>
        <taxon>Ascomycota</taxon>
        <taxon>Pezizomycotina</taxon>
        <taxon>Sordariomycetes</taxon>
        <taxon>Sordariomycetidae</taxon>
        <taxon>Magnaporthales</taxon>
        <taxon>Pyriculariaceae</taxon>
        <taxon>Pyricularia</taxon>
    </lineage>
</organism>
<dbReference type="AlphaFoldDB" id="A0A6P8ASN2"/>
<feature type="compositionally biased region" description="Basic residues" evidence="1">
    <location>
        <begin position="561"/>
        <end position="570"/>
    </location>
</feature>
<dbReference type="InterPro" id="IPR051061">
    <property type="entry name" value="Zinc_finger_trans_reg"/>
</dbReference>
<dbReference type="PANTHER" id="PTHR46179">
    <property type="entry name" value="ZINC FINGER PROTEIN"/>
    <property type="match status" value="1"/>
</dbReference>
<evidence type="ECO:0000313" key="4">
    <source>
        <dbReference type="RefSeq" id="XP_030977916.1"/>
    </source>
</evidence>
<accession>A0A6P8ASN2</accession>
<reference evidence="4" key="1">
    <citation type="journal article" date="2019" name="Mol. Biol. Evol.">
        <title>Blast fungal genomes show frequent chromosomal changes, gene gains and losses, and effector gene turnover.</title>
        <authorList>
            <person name="Gomez Luciano L.B."/>
            <person name="Jason Tsai I."/>
            <person name="Chuma I."/>
            <person name="Tosa Y."/>
            <person name="Chen Y.H."/>
            <person name="Li J.Y."/>
            <person name="Li M.Y."/>
            <person name="Jade Lu M.Y."/>
            <person name="Nakayashiki H."/>
            <person name="Li W.H."/>
        </authorList>
    </citation>
    <scope>NUCLEOTIDE SEQUENCE</scope>
    <source>
        <strain evidence="4">NI907</strain>
    </source>
</reference>
<keyword evidence="3" id="KW-1185">Reference proteome</keyword>
<dbReference type="GO" id="GO:0005634">
    <property type="term" value="C:nucleus"/>
    <property type="evidence" value="ECO:0007669"/>
    <property type="project" value="TreeGrafter"/>
</dbReference>
<feature type="region of interest" description="Disordered" evidence="1">
    <location>
        <begin position="101"/>
        <end position="175"/>
    </location>
</feature>
<dbReference type="SMART" id="SM00355">
    <property type="entry name" value="ZnF_C2H2"/>
    <property type="match status" value="3"/>
</dbReference>
<feature type="region of interest" description="Disordered" evidence="1">
    <location>
        <begin position="1"/>
        <end position="85"/>
    </location>
</feature>
<name>A0A6P8ASN2_PYRGI</name>
<feature type="compositionally biased region" description="Polar residues" evidence="1">
    <location>
        <begin position="255"/>
        <end position="273"/>
    </location>
</feature>
<dbReference type="KEGG" id="pgri:PgNI_09917"/>
<dbReference type="PANTHER" id="PTHR46179:SF19">
    <property type="entry name" value="C2H2 FINGER DOMAIN TRANSCRIPTION FACTOR (EUROFUNG)-RELATED"/>
    <property type="match status" value="1"/>
</dbReference>
<evidence type="ECO:0000259" key="2">
    <source>
        <dbReference type="SMART" id="SM00355"/>
    </source>
</evidence>
<feature type="domain" description="C2H2-type" evidence="2">
    <location>
        <begin position="447"/>
        <end position="472"/>
    </location>
</feature>
<dbReference type="GeneID" id="41964806"/>
<feature type="region of interest" description="Disordered" evidence="1">
    <location>
        <begin position="399"/>
        <end position="436"/>
    </location>
</feature>
<reference evidence="4" key="2">
    <citation type="submission" date="2019-10" db="EMBL/GenBank/DDBJ databases">
        <authorList>
            <consortium name="NCBI Genome Project"/>
        </authorList>
    </citation>
    <scope>NUCLEOTIDE SEQUENCE</scope>
    <source>
        <strain evidence="4">NI907</strain>
    </source>
</reference>
<feature type="compositionally biased region" description="Low complexity" evidence="1">
    <location>
        <begin position="351"/>
        <end position="360"/>
    </location>
</feature>
<dbReference type="InterPro" id="IPR013087">
    <property type="entry name" value="Znf_C2H2_type"/>
</dbReference>
<feature type="region of interest" description="Disordered" evidence="1">
    <location>
        <begin position="190"/>
        <end position="377"/>
    </location>
</feature>
<feature type="domain" description="C2H2-type" evidence="2">
    <location>
        <begin position="512"/>
        <end position="537"/>
    </location>
</feature>
<sequence length="570" mass="61114">MTSWTTAPGSAAREDVYDPDEVVPKNSPLFRPRERVDLKLSPTSSVELADQNREGDDASSPEGSEGKRGRSGRRANLGDGVLISFLDTDGRNRETAYLAARQALPSDCSDDTENLDTDDSGDEVGALASSRRGSKASQSQSYAAAGAQNKIDAMLVDAKTPPQPIGDGSPPALNDLQSLASSALGALNFGDHRAGIGNVKSRPPTNLNVSSDRDRVIVDRGGRRDGPLKSSEGGLERDDQDRIVEDRNPPLGATSPYSPRSSTYAHSPPQSGLSPMYAGILRSPASISTRSHAGELPPIQGVSPRSESNASQNPLPSIRDTLGDIRSFGETSPGSRRGSLFPHSPPGGLPPLGSLTVGSPPLSPNEGYRRSDLPSPGYSLSAAPSPYYAHHPVNSGYPRHSIDYSSSSATETPGSSGDYVSPPANAQTAASEQRNNAEALSMPHGTFVCTFPGCPAQPFHTQYLLNSHANVHSSSRPWYCSVKNCPRSEGGKGFKRKNEMIRHGLVHESPGYICPFCPDREHKYPRPDNLQRHVRVHHVDKDKDDPMLREVLAQRPDGPSRGRRRRHGPA</sequence>
<reference evidence="4" key="3">
    <citation type="submission" date="2025-08" db="UniProtKB">
        <authorList>
            <consortium name="RefSeq"/>
        </authorList>
    </citation>
    <scope>IDENTIFICATION</scope>
    <source>
        <strain evidence="4">NI907</strain>
    </source>
</reference>
<gene>
    <name evidence="4" type="ORF">PgNI_09917</name>
</gene>
<dbReference type="GO" id="GO:0006357">
    <property type="term" value="P:regulation of transcription by RNA polymerase II"/>
    <property type="evidence" value="ECO:0007669"/>
    <property type="project" value="TreeGrafter"/>
</dbReference>
<feature type="compositionally biased region" description="Acidic residues" evidence="1">
    <location>
        <begin position="108"/>
        <end position="122"/>
    </location>
</feature>
<feature type="compositionally biased region" description="Polar residues" evidence="1">
    <location>
        <begin position="303"/>
        <end position="315"/>
    </location>
</feature>
<feature type="compositionally biased region" description="Low complexity" evidence="1">
    <location>
        <begin position="136"/>
        <end position="148"/>
    </location>
</feature>
<feature type="domain" description="C2H2-type" evidence="2">
    <location>
        <begin position="478"/>
        <end position="507"/>
    </location>
</feature>
<feature type="compositionally biased region" description="Low complexity" evidence="1">
    <location>
        <begin position="405"/>
        <end position="417"/>
    </location>
</feature>
<feature type="region of interest" description="Disordered" evidence="1">
    <location>
        <begin position="540"/>
        <end position="570"/>
    </location>
</feature>
<dbReference type="RefSeq" id="XP_030977916.1">
    <property type="nucleotide sequence ID" value="XM_031129898.1"/>
</dbReference>
<feature type="compositionally biased region" description="Basic and acidic residues" evidence="1">
    <location>
        <begin position="211"/>
        <end position="227"/>
    </location>
</feature>
<evidence type="ECO:0000256" key="1">
    <source>
        <dbReference type="SAM" id="MobiDB-lite"/>
    </source>
</evidence>
<dbReference type="Gene3D" id="3.30.160.60">
    <property type="entry name" value="Classic Zinc Finger"/>
    <property type="match status" value="1"/>
</dbReference>
<protein>
    <recommendedName>
        <fullName evidence="2">C2H2-type domain-containing protein</fullName>
    </recommendedName>
</protein>
<dbReference type="Proteomes" id="UP000515153">
    <property type="component" value="Unplaced"/>
</dbReference>